<dbReference type="GO" id="GO:0020037">
    <property type="term" value="F:heme binding"/>
    <property type="evidence" value="ECO:0007669"/>
    <property type="project" value="InterPro"/>
</dbReference>
<dbReference type="PROSITE" id="PS51007">
    <property type="entry name" value="CYTC"/>
    <property type="match status" value="1"/>
</dbReference>
<dbReference type="AlphaFoldDB" id="A0A4R6TGJ0"/>
<evidence type="ECO:0000313" key="6">
    <source>
        <dbReference type="EMBL" id="TDQ29357.1"/>
    </source>
</evidence>
<name>A0A4R6TGJ0_9FLAO</name>
<dbReference type="InterPro" id="IPR009056">
    <property type="entry name" value="Cyt_c-like_dom"/>
</dbReference>
<evidence type="ECO:0000256" key="4">
    <source>
        <dbReference type="PROSITE-ProRule" id="PRU00433"/>
    </source>
</evidence>
<sequence length="133" mass="14737">MKIFLPIYIFLVGAIALHLFQDKELQASMERGKEIYQDFCVTCHLPSGEGVANTFPPLAGSDYLLEKRESSIRAVKFGQQGEIVVNGVTYDNMMMNMGLEDEEVADVLNYILHSWGNEGGAMVTVEEVSAVSQ</sequence>
<evidence type="ECO:0000256" key="3">
    <source>
        <dbReference type="ARBA" id="ARBA00023004"/>
    </source>
</evidence>
<dbReference type="InterPro" id="IPR036909">
    <property type="entry name" value="Cyt_c-like_dom_sf"/>
</dbReference>
<keyword evidence="3 4" id="KW-0408">Iron</keyword>
<dbReference type="PANTHER" id="PTHR35008">
    <property type="entry name" value="BLL4482 PROTEIN-RELATED"/>
    <property type="match status" value="1"/>
</dbReference>
<keyword evidence="2 4" id="KW-0479">Metal-binding</keyword>
<evidence type="ECO:0000256" key="1">
    <source>
        <dbReference type="ARBA" id="ARBA00022617"/>
    </source>
</evidence>
<dbReference type="InterPro" id="IPR051459">
    <property type="entry name" value="Cytochrome_c-type_DH"/>
</dbReference>
<dbReference type="Gene3D" id="1.10.760.10">
    <property type="entry name" value="Cytochrome c-like domain"/>
    <property type="match status" value="1"/>
</dbReference>
<protein>
    <submittedName>
        <fullName evidence="6">Cytochrome c</fullName>
    </submittedName>
</protein>
<proteinExistence type="predicted"/>
<evidence type="ECO:0000256" key="2">
    <source>
        <dbReference type="ARBA" id="ARBA00022723"/>
    </source>
</evidence>
<gene>
    <name evidence="6" type="ORF">CLV82_2813</name>
</gene>
<dbReference type="GO" id="GO:0009055">
    <property type="term" value="F:electron transfer activity"/>
    <property type="evidence" value="ECO:0007669"/>
    <property type="project" value="InterPro"/>
</dbReference>
<reference evidence="6 7" key="1">
    <citation type="submission" date="2019-03" db="EMBL/GenBank/DDBJ databases">
        <title>Genomic Encyclopedia of Archaeal and Bacterial Type Strains, Phase II (KMG-II): from individual species to whole genera.</title>
        <authorList>
            <person name="Goeker M."/>
        </authorList>
    </citation>
    <scope>NUCLEOTIDE SEQUENCE [LARGE SCALE GENOMIC DNA]</scope>
    <source>
        <strain evidence="6 7">DSM 18435</strain>
    </source>
</reference>
<dbReference type="GO" id="GO:0046872">
    <property type="term" value="F:metal ion binding"/>
    <property type="evidence" value="ECO:0007669"/>
    <property type="project" value="UniProtKB-KW"/>
</dbReference>
<dbReference type="Pfam" id="PF00034">
    <property type="entry name" value="Cytochrom_C"/>
    <property type="match status" value="1"/>
</dbReference>
<accession>A0A4R6TGJ0</accession>
<dbReference type="SUPFAM" id="SSF46626">
    <property type="entry name" value="Cytochrome c"/>
    <property type="match status" value="1"/>
</dbReference>
<dbReference type="EMBL" id="SNYI01000003">
    <property type="protein sequence ID" value="TDQ29357.1"/>
    <property type="molecule type" value="Genomic_DNA"/>
</dbReference>
<keyword evidence="1 4" id="KW-0349">Heme</keyword>
<evidence type="ECO:0000259" key="5">
    <source>
        <dbReference type="PROSITE" id="PS51007"/>
    </source>
</evidence>
<feature type="domain" description="Cytochrome c" evidence="5">
    <location>
        <begin position="27"/>
        <end position="115"/>
    </location>
</feature>
<dbReference type="Proteomes" id="UP000295468">
    <property type="component" value="Unassembled WGS sequence"/>
</dbReference>
<evidence type="ECO:0000313" key="7">
    <source>
        <dbReference type="Proteomes" id="UP000295468"/>
    </source>
</evidence>
<dbReference type="PANTHER" id="PTHR35008:SF8">
    <property type="entry name" value="ALCOHOL DEHYDROGENASE CYTOCHROME C SUBUNIT"/>
    <property type="match status" value="1"/>
</dbReference>
<keyword evidence="7" id="KW-1185">Reference proteome</keyword>
<dbReference type="RefSeq" id="WP_208107996.1">
    <property type="nucleotide sequence ID" value="NZ_SNYI01000003.1"/>
</dbReference>
<comment type="caution">
    <text evidence="6">The sequence shown here is derived from an EMBL/GenBank/DDBJ whole genome shotgun (WGS) entry which is preliminary data.</text>
</comment>
<organism evidence="6 7">
    <name type="scientific">Zeaxanthinibacter enoshimensis</name>
    <dbReference type="NCBI Taxonomy" id="392009"/>
    <lineage>
        <taxon>Bacteria</taxon>
        <taxon>Pseudomonadati</taxon>
        <taxon>Bacteroidota</taxon>
        <taxon>Flavobacteriia</taxon>
        <taxon>Flavobacteriales</taxon>
        <taxon>Flavobacteriaceae</taxon>
        <taxon>Zeaxanthinibacter</taxon>
    </lineage>
</organism>